<evidence type="ECO:0000313" key="4">
    <source>
        <dbReference type="Proteomes" id="UP000640426"/>
    </source>
</evidence>
<keyword evidence="1" id="KW-1133">Transmembrane helix</keyword>
<dbReference type="RefSeq" id="WP_199037100.1">
    <property type="nucleotide sequence ID" value="NZ_JAELXS010000004.1"/>
</dbReference>
<keyword evidence="1" id="KW-0812">Transmembrane</keyword>
<evidence type="ECO:0000256" key="2">
    <source>
        <dbReference type="SAM" id="SignalP"/>
    </source>
</evidence>
<evidence type="ECO:0000313" key="3">
    <source>
        <dbReference type="EMBL" id="MBJ6121887.1"/>
    </source>
</evidence>
<feature type="signal peptide" evidence="2">
    <location>
        <begin position="1"/>
        <end position="21"/>
    </location>
</feature>
<reference evidence="4" key="1">
    <citation type="submission" date="2020-12" db="EMBL/GenBank/DDBJ databases">
        <title>Hymenobacter sp.</title>
        <authorList>
            <person name="Kim M.K."/>
        </authorList>
    </citation>
    <scope>NUCLEOTIDE SEQUENCE [LARGE SCALE GENOMIC DNA]</scope>
    <source>
        <strain evidence="4">BT553</strain>
    </source>
</reference>
<dbReference type="EMBL" id="JAELXS010000004">
    <property type="protein sequence ID" value="MBJ6121887.1"/>
    <property type="molecule type" value="Genomic_DNA"/>
</dbReference>
<dbReference type="Proteomes" id="UP000640426">
    <property type="component" value="Unassembled WGS sequence"/>
</dbReference>
<keyword evidence="2" id="KW-0732">Signal</keyword>
<comment type="caution">
    <text evidence="3">The sequence shown here is derived from an EMBL/GenBank/DDBJ whole genome shotgun (WGS) entry which is preliminary data.</text>
</comment>
<keyword evidence="1" id="KW-0472">Membrane</keyword>
<organism evidence="3 4">
    <name type="scientific">Sphingomonas mollis</name>
    <dbReference type="NCBI Taxonomy" id="2795726"/>
    <lineage>
        <taxon>Bacteria</taxon>
        <taxon>Pseudomonadati</taxon>
        <taxon>Pseudomonadota</taxon>
        <taxon>Alphaproteobacteria</taxon>
        <taxon>Sphingomonadales</taxon>
        <taxon>Sphingomonadaceae</taxon>
        <taxon>Sphingomonas</taxon>
    </lineage>
</organism>
<feature type="chain" id="PRO_5047407059" description="Transmembrane protein" evidence="2">
    <location>
        <begin position="22"/>
        <end position="80"/>
    </location>
</feature>
<evidence type="ECO:0008006" key="5">
    <source>
        <dbReference type="Google" id="ProtNLM"/>
    </source>
</evidence>
<sequence>MIKSMIAGASALMLTASPVLAATANPASSLSVKSSVRAAAPSRRDSKLAGPGAIVGLVLAAAVIAGGIYLVVDDDDSDSN</sequence>
<feature type="transmembrane region" description="Helical" evidence="1">
    <location>
        <begin position="52"/>
        <end position="72"/>
    </location>
</feature>
<proteinExistence type="predicted"/>
<accession>A0ABS0XPB5</accession>
<name>A0ABS0XPB5_9SPHN</name>
<evidence type="ECO:0000256" key="1">
    <source>
        <dbReference type="SAM" id="Phobius"/>
    </source>
</evidence>
<keyword evidence="4" id="KW-1185">Reference proteome</keyword>
<gene>
    <name evidence="3" type="ORF">JAO74_08795</name>
</gene>
<protein>
    <recommendedName>
        <fullName evidence="5">Transmembrane protein</fullName>
    </recommendedName>
</protein>